<name>A0ACA9P980_9GLOM</name>
<proteinExistence type="predicted"/>
<evidence type="ECO:0000313" key="1">
    <source>
        <dbReference type="EMBL" id="CAG8696387.1"/>
    </source>
</evidence>
<protein>
    <submittedName>
        <fullName evidence="1">23167_t:CDS:1</fullName>
    </submittedName>
</protein>
<evidence type="ECO:0000313" key="2">
    <source>
        <dbReference type="Proteomes" id="UP000789920"/>
    </source>
</evidence>
<feature type="non-terminal residue" evidence="1">
    <location>
        <position position="1"/>
    </location>
</feature>
<reference evidence="1" key="1">
    <citation type="submission" date="2021-06" db="EMBL/GenBank/DDBJ databases">
        <authorList>
            <person name="Kallberg Y."/>
            <person name="Tangrot J."/>
            <person name="Rosling A."/>
        </authorList>
    </citation>
    <scope>NUCLEOTIDE SEQUENCE</scope>
    <source>
        <strain evidence="1">MA461A</strain>
    </source>
</reference>
<comment type="caution">
    <text evidence="1">The sequence shown here is derived from an EMBL/GenBank/DDBJ whole genome shotgun (WGS) entry which is preliminary data.</text>
</comment>
<keyword evidence="2" id="KW-1185">Reference proteome</keyword>
<sequence length="59" mass="6051">ALAIASFLSSFQLLAVAAHSNLLIQSIGSSVPSPLNGLILIRDFSAPPLPIALVNQVIA</sequence>
<accession>A0ACA9P980</accession>
<gene>
    <name evidence="1" type="ORF">RPERSI_LOCUS9802</name>
</gene>
<dbReference type="EMBL" id="CAJVQC010018841">
    <property type="protein sequence ID" value="CAG8696387.1"/>
    <property type="molecule type" value="Genomic_DNA"/>
</dbReference>
<organism evidence="1 2">
    <name type="scientific">Racocetra persica</name>
    <dbReference type="NCBI Taxonomy" id="160502"/>
    <lineage>
        <taxon>Eukaryota</taxon>
        <taxon>Fungi</taxon>
        <taxon>Fungi incertae sedis</taxon>
        <taxon>Mucoromycota</taxon>
        <taxon>Glomeromycotina</taxon>
        <taxon>Glomeromycetes</taxon>
        <taxon>Diversisporales</taxon>
        <taxon>Gigasporaceae</taxon>
        <taxon>Racocetra</taxon>
    </lineage>
</organism>
<dbReference type="Proteomes" id="UP000789920">
    <property type="component" value="Unassembled WGS sequence"/>
</dbReference>